<feature type="compositionally biased region" description="Polar residues" evidence="5">
    <location>
        <begin position="28"/>
        <end position="43"/>
    </location>
</feature>
<dbReference type="SMART" id="SM00132">
    <property type="entry name" value="LIM"/>
    <property type="match status" value="1"/>
</dbReference>
<protein>
    <recommendedName>
        <fullName evidence="6">LIM zinc-binding domain-containing protein</fullName>
    </recommendedName>
</protein>
<evidence type="ECO:0000256" key="1">
    <source>
        <dbReference type="ARBA" id="ARBA00022723"/>
    </source>
</evidence>
<dbReference type="SUPFAM" id="SSF57716">
    <property type="entry name" value="Glucocorticoid receptor-like (DNA-binding domain)"/>
    <property type="match status" value="2"/>
</dbReference>
<dbReference type="InterPro" id="IPR001781">
    <property type="entry name" value="Znf_LIM"/>
</dbReference>
<keyword evidence="2 4" id="KW-0862">Zinc</keyword>
<dbReference type="Ensembl" id="ENSCPGT00000027827.1">
    <property type="protein sequence ID" value="ENSCPGP00000025470.1"/>
    <property type="gene ID" value="ENSCPGG00000017557.1"/>
</dbReference>
<keyword evidence="3 4" id="KW-0440">LIM domain</keyword>
<reference evidence="7" key="1">
    <citation type="submission" date="2025-08" db="UniProtKB">
        <authorList>
            <consortium name="Ensembl"/>
        </authorList>
    </citation>
    <scope>IDENTIFICATION</scope>
</reference>
<name>A0A8C3KLJ6_9CHAR</name>
<feature type="compositionally biased region" description="Basic and acidic residues" evidence="5">
    <location>
        <begin position="7"/>
        <end position="26"/>
    </location>
</feature>
<feature type="region of interest" description="Disordered" evidence="5">
    <location>
        <begin position="1"/>
        <end position="68"/>
    </location>
</feature>
<dbReference type="FunFam" id="2.10.110.10:FF:000002">
    <property type="entry name" value="LIM domain and actin-binding 1"/>
    <property type="match status" value="1"/>
</dbReference>
<organism evidence="7 8">
    <name type="scientific">Calidris pygmaea</name>
    <name type="common">Spoon-billed sandpiper</name>
    <dbReference type="NCBI Taxonomy" id="425635"/>
    <lineage>
        <taxon>Eukaryota</taxon>
        <taxon>Metazoa</taxon>
        <taxon>Chordata</taxon>
        <taxon>Craniata</taxon>
        <taxon>Vertebrata</taxon>
        <taxon>Euteleostomi</taxon>
        <taxon>Archelosauria</taxon>
        <taxon>Archosauria</taxon>
        <taxon>Dinosauria</taxon>
        <taxon>Saurischia</taxon>
        <taxon>Theropoda</taxon>
        <taxon>Coelurosauria</taxon>
        <taxon>Aves</taxon>
        <taxon>Neognathae</taxon>
        <taxon>Neoaves</taxon>
        <taxon>Charadriiformes</taxon>
        <taxon>Scolopacidae</taxon>
        <taxon>Calidris</taxon>
    </lineage>
</organism>
<dbReference type="PROSITE" id="PS00478">
    <property type="entry name" value="LIM_DOMAIN_1"/>
    <property type="match status" value="1"/>
</dbReference>
<dbReference type="AlphaFoldDB" id="A0A8C3KLJ6"/>
<evidence type="ECO:0000259" key="6">
    <source>
        <dbReference type="PROSITE" id="PS50023"/>
    </source>
</evidence>
<dbReference type="PANTHER" id="PTHR24206">
    <property type="entry name" value="OS06G0237300 PROTEIN"/>
    <property type="match status" value="1"/>
</dbReference>
<keyword evidence="1 4" id="KW-0479">Metal-binding</keyword>
<dbReference type="CDD" id="cd09442">
    <property type="entry name" value="LIM_Eplin_like"/>
    <property type="match status" value="1"/>
</dbReference>
<accession>A0A8C3KLJ6</accession>
<dbReference type="GO" id="GO:0046872">
    <property type="term" value="F:metal ion binding"/>
    <property type="evidence" value="ECO:0007669"/>
    <property type="project" value="UniProtKB-KW"/>
</dbReference>
<proteinExistence type="predicted"/>
<dbReference type="Pfam" id="PF00412">
    <property type="entry name" value="LIM"/>
    <property type="match status" value="1"/>
</dbReference>
<evidence type="ECO:0000313" key="8">
    <source>
        <dbReference type="Proteomes" id="UP000694419"/>
    </source>
</evidence>
<evidence type="ECO:0000256" key="5">
    <source>
        <dbReference type="SAM" id="MobiDB-lite"/>
    </source>
</evidence>
<dbReference type="PROSITE" id="PS50023">
    <property type="entry name" value="LIM_DOMAIN_2"/>
    <property type="match status" value="1"/>
</dbReference>
<evidence type="ECO:0000313" key="7">
    <source>
        <dbReference type="Ensembl" id="ENSCPGP00000025470.1"/>
    </source>
</evidence>
<evidence type="ECO:0000256" key="4">
    <source>
        <dbReference type="PROSITE-ProRule" id="PRU00125"/>
    </source>
</evidence>
<dbReference type="Proteomes" id="UP000694419">
    <property type="component" value="Unplaced"/>
</dbReference>
<sequence length="200" mass="22665">MSGAAHKTKELAETQPWHTEDSEHLSPAETSPQKSNKQDQGSAQDAAAPVTPLQNALSDSEFDGNDKQKLQIQETETCRLCQQRVYPMECLVADKQSFHKSCFRCHHCSSQLSLGNYASLHGKIYCKPHFKQLFKSKGNYDEGFGHKQHKELWNSKDQCSSVENACSLRPARDDSDKGFDKIAEKKQDCEEIFIPRENNM</sequence>
<dbReference type="Gene3D" id="2.10.110.10">
    <property type="entry name" value="Cysteine Rich Protein"/>
    <property type="match status" value="1"/>
</dbReference>
<keyword evidence="8" id="KW-1185">Reference proteome</keyword>
<evidence type="ECO:0000256" key="3">
    <source>
        <dbReference type="ARBA" id="ARBA00023038"/>
    </source>
</evidence>
<reference evidence="7" key="2">
    <citation type="submission" date="2025-09" db="UniProtKB">
        <authorList>
            <consortium name="Ensembl"/>
        </authorList>
    </citation>
    <scope>IDENTIFICATION</scope>
</reference>
<feature type="domain" description="LIM zinc-binding" evidence="6">
    <location>
        <begin position="76"/>
        <end position="136"/>
    </location>
</feature>
<evidence type="ECO:0000256" key="2">
    <source>
        <dbReference type="ARBA" id="ARBA00022833"/>
    </source>
</evidence>